<dbReference type="InterPro" id="IPR040184">
    <property type="entry name" value="Mcm10"/>
</dbReference>
<comment type="similarity">
    <text evidence="1">Belongs to the MCM10 family.</text>
</comment>
<name>A0A9P3GFN2_9APHY</name>
<dbReference type="OrthoDB" id="202825at2759"/>
<feature type="region of interest" description="Disordered" evidence="2">
    <location>
        <begin position="581"/>
        <end position="628"/>
    </location>
</feature>
<evidence type="ECO:0000313" key="4">
    <source>
        <dbReference type="EMBL" id="GJE94792.1"/>
    </source>
</evidence>
<accession>A0A9P3GFN2</accession>
<dbReference type="AlphaFoldDB" id="A0A9P3GFN2"/>
<feature type="region of interest" description="Disordered" evidence="2">
    <location>
        <begin position="126"/>
        <end position="164"/>
    </location>
</feature>
<feature type="compositionally biased region" description="Basic and acidic residues" evidence="2">
    <location>
        <begin position="581"/>
        <end position="611"/>
    </location>
</feature>
<feature type="compositionally biased region" description="Low complexity" evidence="2">
    <location>
        <begin position="710"/>
        <end position="722"/>
    </location>
</feature>
<feature type="region of interest" description="Disordered" evidence="2">
    <location>
        <begin position="665"/>
        <end position="736"/>
    </location>
</feature>
<dbReference type="Proteomes" id="UP000703269">
    <property type="component" value="Unassembled WGS sequence"/>
</dbReference>
<dbReference type="GO" id="GO:0006270">
    <property type="term" value="P:DNA replication initiation"/>
    <property type="evidence" value="ECO:0007669"/>
    <property type="project" value="InterPro"/>
</dbReference>
<feature type="compositionally biased region" description="Basic and acidic residues" evidence="2">
    <location>
        <begin position="643"/>
        <end position="655"/>
    </location>
</feature>
<sequence>MDSSSSRKQEEERRQAELRQQIAALQAQLKDTHDGAEVAPPSTPKKRKQPQQNLLAPATPSPKKRKADDPREKRTAAIAKTGSRSRAGDSHPSLSLKAGPPPIITKKPAFPAVAAASSSVLSKLASFASTSAKPEETRTAARSSGFTERPPVREESDDEDGTRDENMAVIEDLTIGPYEHKPPFDDPHFMKQEPHSEIRLSSRELPHDEFQDYLRGRYYLSPSKLYSVIRLLPNKQGYDVPVEGDWVTIAVVAERGPVKYSKAPVGVGKDELAELPGKDDDMKSLNFDAPPKPDRPQWGKGKKKEESHKPSGKKYMNLKLVDFGCRAKSSSTAGKAVIRGDALLSLLLFECDRVEEITREDGKKEKIYRGGSRGAFERMSKLKEGAVVALLNPKILKPFQRAGDAPHPTDNILALTPESLASILVLGHAQDLGMCHVVRRDGKPCGAWCDTRVSDVCDYHLTHAVQAKRAARAEFASGTSGMRPHARKAPAYDPARQWGLQPEGGGGGGEGSGATYVVAGHVVSDRRESGLFVNESLGREAQAKAARMLSAKDADEELKRLLKRDKEGMKAVKAARDFGKKLAAKEEKASGKGKGKAKDTAKEAAKRKRDENDSDSSEDEREKRLVKNAYSATLVRNLGFDPTAKEGRKVKDSEVQRKLDALASLQASRKEIALGPRPGKLKTTVRAPDKADKARRDKSPESLDSDDDLLVLPASPSPSASSQPAMVDLDSSDTEL</sequence>
<organism evidence="4 5">
    <name type="scientific">Phanerochaete sordida</name>
    <dbReference type="NCBI Taxonomy" id="48140"/>
    <lineage>
        <taxon>Eukaryota</taxon>
        <taxon>Fungi</taxon>
        <taxon>Dikarya</taxon>
        <taxon>Basidiomycota</taxon>
        <taxon>Agaricomycotina</taxon>
        <taxon>Agaricomycetes</taxon>
        <taxon>Polyporales</taxon>
        <taxon>Phanerochaetaceae</taxon>
        <taxon>Phanerochaete</taxon>
    </lineage>
</organism>
<dbReference type="GO" id="GO:0003688">
    <property type="term" value="F:DNA replication origin binding"/>
    <property type="evidence" value="ECO:0007669"/>
    <property type="project" value="TreeGrafter"/>
</dbReference>
<feature type="compositionally biased region" description="Low complexity" evidence="2">
    <location>
        <begin position="18"/>
        <end position="29"/>
    </location>
</feature>
<dbReference type="PANTHER" id="PTHR13454:SF11">
    <property type="entry name" value="PROTEIN MCM10 HOMOLOG"/>
    <property type="match status" value="1"/>
</dbReference>
<feature type="region of interest" description="Disordered" evidence="2">
    <location>
        <begin position="636"/>
        <end position="655"/>
    </location>
</feature>
<dbReference type="InterPro" id="IPR012340">
    <property type="entry name" value="NA-bd_OB-fold"/>
</dbReference>
<feature type="compositionally biased region" description="Gly residues" evidence="2">
    <location>
        <begin position="502"/>
        <end position="512"/>
    </location>
</feature>
<dbReference type="EMBL" id="BPQB01000043">
    <property type="protein sequence ID" value="GJE94792.1"/>
    <property type="molecule type" value="Genomic_DNA"/>
</dbReference>
<feature type="compositionally biased region" description="Basic and acidic residues" evidence="2">
    <location>
        <begin position="1"/>
        <end position="17"/>
    </location>
</feature>
<dbReference type="InterPro" id="IPR015408">
    <property type="entry name" value="Znf_Mcm10/DnaG"/>
</dbReference>
<dbReference type="Gene3D" id="2.40.50.140">
    <property type="entry name" value="Nucleic acid-binding proteins"/>
    <property type="match status" value="1"/>
</dbReference>
<feature type="compositionally biased region" description="Basic and acidic residues" evidence="2">
    <location>
        <begin position="66"/>
        <end position="75"/>
    </location>
</feature>
<evidence type="ECO:0000256" key="1">
    <source>
        <dbReference type="ARBA" id="ARBA00009679"/>
    </source>
</evidence>
<reference evidence="4 5" key="1">
    <citation type="submission" date="2021-08" db="EMBL/GenBank/DDBJ databases">
        <title>Draft Genome Sequence of Phanerochaete sordida strain YK-624.</title>
        <authorList>
            <person name="Mori T."/>
            <person name="Dohra H."/>
            <person name="Suzuki T."/>
            <person name="Kawagishi H."/>
            <person name="Hirai H."/>
        </authorList>
    </citation>
    <scope>NUCLEOTIDE SEQUENCE [LARGE SCALE GENOMIC DNA]</scope>
    <source>
        <strain evidence="4 5">YK-624</strain>
    </source>
</reference>
<gene>
    <name evidence="4" type="ORF">PsYK624_109650</name>
</gene>
<feature type="compositionally biased region" description="Basic and acidic residues" evidence="2">
    <location>
        <begin position="271"/>
        <end position="283"/>
    </location>
</feature>
<evidence type="ECO:0000313" key="5">
    <source>
        <dbReference type="Proteomes" id="UP000703269"/>
    </source>
</evidence>
<proteinExistence type="inferred from homology"/>
<feature type="domain" description="Zinc finger Mcm10/DnaG-type" evidence="3">
    <location>
        <begin position="427"/>
        <end position="472"/>
    </location>
</feature>
<dbReference type="Pfam" id="PF09329">
    <property type="entry name" value="zf-primase"/>
    <property type="match status" value="1"/>
</dbReference>
<feature type="region of interest" description="Disordered" evidence="2">
    <location>
        <begin position="474"/>
        <end position="512"/>
    </location>
</feature>
<evidence type="ECO:0000259" key="3">
    <source>
        <dbReference type="Pfam" id="PF09329"/>
    </source>
</evidence>
<evidence type="ECO:0000256" key="2">
    <source>
        <dbReference type="SAM" id="MobiDB-lite"/>
    </source>
</evidence>
<protein>
    <recommendedName>
        <fullName evidence="3">Zinc finger Mcm10/DnaG-type domain-containing protein</fullName>
    </recommendedName>
</protein>
<dbReference type="GO" id="GO:0003697">
    <property type="term" value="F:single-stranded DNA binding"/>
    <property type="evidence" value="ECO:0007669"/>
    <property type="project" value="InterPro"/>
</dbReference>
<comment type="caution">
    <text evidence="4">The sequence shown here is derived from an EMBL/GenBank/DDBJ whole genome shotgun (WGS) entry which is preliminary data.</text>
</comment>
<keyword evidence="5" id="KW-1185">Reference proteome</keyword>
<dbReference type="GO" id="GO:0043596">
    <property type="term" value="C:nuclear replication fork"/>
    <property type="evidence" value="ECO:0007669"/>
    <property type="project" value="TreeGrafter"/>
</dbReference>
<feature type="compositionally biased region" description="Basic and acidic residues" evidence="2">
    <location>
        <begin position="291"/>
        <end position="309"/>
    </location>
</feature>
<feature type="region of interest" description="Disordered" evidence="2">
    <location>
        <begin position="271"/>
        <end position="311"/>
    </location>
</feature>
<feature type="compositionally biased region" description="Basic and acidic residues" evidence="2">
    <location>
        <begin position="687"/>
        <end position="701"/>
    </location>
</feature>
<dbReference type="PANTHER" id="PTHR13454">
    <property type="entry name" value="PROTEIN MCM10 HOMOLOG"/>
    <property type="match status" value="1"/>
</dbReference>
<feature type="region of interest" description="Disordered" evidence="2">
    <location>
        <begin position="1"/>
        <end position="106"/>
    </location>
</feature>